<protein>
    <submittedName>
        <fullName evidence="2 3">Uncharacterized protein</fullName>
    </submittedName>
</protein>
<sequence length="68" mass="8027">MIGIPSKICEMITRYNIININWLDLISYRSMEFDIVGMEINSNRSELIVSDFIGIGWDLSRYCNDRYD</sequence>
<accession>A0AA85F514</accession>
<proteinExistence type="predicted"/>
<organism evidence="1 3">
    <name type="scientific">Schistosoma rodhaini</name>
    <dbReference type="NCBI Taxonomy" id="6188"/>
    <lineage>
        <taxon>Eukaryota</taxon>
        <taxon>Metazoa</taxon>
        <taxon>Spiralia</taxon>
        <taxon>Lophotrochozoa</taxon>
        <taxon>Platyhelminthes</taxon>
        <taxon>Trematoda</taxon>
        <taxon>Digenea</taxon>
        <taxon>Strigeidida</taxon>
        <taxon>Schistosomatoidea</taxon>
        <taxon>Schistosomatidae</taxon>
        <taxon>Schistosoma</taxon>
    </lineage>
</organism>
<name>A0AA85F514_9TREM</name>
<reference evidence="1" key="1">
    <citation type="submission" date="2022-06" db="EMBL/GenBank/DDBJ databases">
        <authorList>
            <person name="Berger JAMES D."/>
            <person name="Berger JAMES D."/>
        </authorList>
    </citation>
    <scope>NUCLEOTIDE SEQUENCE [LARGE SCALE GENOMIC DNA]</scope>
</reference>
<evidence type="ECO:0000313" key="1">
    <source>
        <dbReference type="Proteomes" id="UP000050792"/>
    </source>
</evidence>
<evidence type="ECO:0000313" key="3">
    <source>
        <dbReference type="WBParaSite" id="SRDH1_35550.2"/>
    </source>
</evidence>
<dbReference type="AlphaFoldDB" id="A0AA85F514"/>
<evidence type="ECO:0000313" key="2">
    <source>
        <dbReference type="WBParaSite" id="SRDH1_35540.1"/>
    </source>
</evidence>
<keyword evidence="1" id="KW-1185">Reference proteome</keyword>
<dbReference type="Proteomes" id="UP000050792">
    <property type="component" value="Unassembled WGS sequence"/>
</dbReference>
<dbReference type="WBParaSite" id="SRDH1_35550.2">
    <property type="protein sequence ID" value="SRDH1_35550.2"/>
    <property type="gene ID" value="SRDH1_35550"/>
</dbReference>
<reference evidence="2 3" key="2">
    <citation type="submission" date="2023-11" db="UniProtKB">
        <authorList>
            <consortium name="WormBaseParasite"/>
        </authorList>
    </citation>
    <scope>IDENTIFICATION</scope>
</reference>
<dbReference type="WBParaSite" id="SRDH1_35540.1">
    <property type="protein sequence ID" value="SRDH1_35540.1"/>
    <property type="gene ID" value="SRDH1_35540"/>
</dbReference>